<organism evidence="2 3">
    <name type="scientific">Rufibacter radiotolerans</name>
    <dbReference type="NCBI Taxonomy" id="1379910"/>
    <lineage>
        <taxon>Bacteria</taxon>
        <taxon>Pseudomonadati</taxon>
        <taxon>Bacteroidota</taxon>
        <taxon>Cytophagia</taxon>
        <taxon>Cytophagales</taxon>
        <taxon>Hymenobacteraceae</taxon>
        <taxon>Rufibacter</taxon>
    </lineage>
</organism>
<reference evidence="2 3" key="1">
    <citation type="submission" date="2015-01" db="EMBL/GenBank/DDBJ databases">
        <title>Rufibacter sp./DG31D/ whole genome sequencing.</title>
        <authorList>
            <person name="Kim M.K."/>
            <person name="Srinivasan S."/>
            <person name="Lee J.-J."/>
        </authorList>
    </citation>
    <scope>NUCLEOTIDE SEQUENCE [LARGE SCALE GENOMIC DNA]</scope>
    <source>
        <strain evidence="2 3">DG31D</strain>
    </source>
</reference>
<dbReference type="Proteomes" id="UP000036458">
    <property type="component" value="Chromosome"/>
</dbReference>
<feature type="transmembrane region" description="Helical" evidence="1">
    <location>
        <begin position="80"/>
        <end position="96"/>
    </location>
</feature>
<gene>
    <name evidence="2" type="ORF">TH63_03700</name>
</gene>
<evidence type="ECO:0000313" key="2">
    <source>
        <dbReference type="EMBL" id="AKQ44930.1"/>
    </source>
</evidence>
<sequence length="177" mass="20113">MKEKKSKRNALILALIVMSSLLGSMILAINAFKDISKYNEPYLFTAIIIVIGLAIGYSIWKKVKPIILRYSLKKYDDGTMSALVIMTVIGALLFAINELNISLSYKTGCDSFFVVNKYRQESGFRKPEINTLVVNLGNKQETVVTNYNLWLNPKIGDEINLCFYESFLGFNYIELNK</sequence>
<keyword evidence="1" id="KW-0812">Transmembrane</keyword>
<proteinExistence type="predicted"/>
<dbReference type="PATRIC" id="fig|1379910.4.peg.796"/>
<keyword evidence="3" id="KW-1185">Reference proteome</keyword>
<evidence type="ECO:0000313" key="3">
    <source>
        <dbReference type="Proteomes" id="UP000036458"/>
    </source>
</evidence>
<dbReference type="AlphaFoldDB" id="A0A0H4VH11"/>
<name>A0A0H4VH11_9BACT</name>
<accession>A0A0H4VH11</accession>
<feature type="transmembrane region" description="Helical" evidence="1">
    <location>
        <begin position="41"/>
        <end position="60"/>
    </location>
</feature>
<protein>
    <submittedName>
        <fullName evidence="2">Uncharacterized protein</fullName>
    </submittedName>
</protein>
<evidence type="ECO:0000256" key="1">
    <source>
        <dbReference type="SAM" id="Phobius"/>
    </source>
</evidence>
<dbReference type="OrthoDB" id="1495646at2"/>
<keyword evidence="1" id="KW-1133">Transmembrane helix</keyword>
<dbReference type="RefSeq" id="WP_048919750.1">
    <property type="nucleotide sequence ID" value="NZ_CP010777.1"/>
</dbReference>
<dbReference type="KEGG" id="ruf:TH63_03700"/>
<keyword evidence="1" id="KW-0472">Membrane</keyword>
<dbReference type="EMBL" id="CP010777">
    <property type="protein sequence ID" value="AKQ44930.1"/>
    <property type="molecule type" value="Genomic_DNA"/>
</dbReference>